<protein>
    <submittedName>
        <fullName evidence="1">WavE lipopolysaccharide synthesis</fullName>
    </submittedName>
</protein>
<dbReference type="Proteomes" id="UP000184263">
    <property type="component" value="Unassembled WGS sequence"/>
</dbReference>
<dbReference type="Pfam" id="PF07507">
    <property type="entry name" value="WavE"/>
    <property type="match status" value="1"/>
</dbReference>
<accession>A0A1M6W2W8</accession>
<dbReference type="AlphaFoldDB" id="A0A1M6W2W8"/>
<sequence>MDANLNDLLLFCKGKSRLFLYGAGDFGATYAGILQYFGIKATGFVVTRNKKSEMFCGLPVYEIDEIINEINEYDGVVLSMSSMFQDEVKALLPDYVPAYGISHGASVELQKMYTDKLIPEKLSSIFSDLDVRNKLLSGAHSSDIFFRTITSICNDDEDDPDFVIHGEIVNLKKGVGYGRLPSFPIHDVAIVMQGPICTAHDFTLNTAAFYRKLYPYVPIVISTWLGETDESFRCACKDLDIVILENELPSEPGFCHVNYQITSSRLGIKYISDYTKAKYVLKCRTDQRINKKDFLIYLQGLLNNFLPGGDKLKTRLCFVEAHVGFPFFIADFLSFGSLSDMEKLYYNRIEIHECDYVRKHQDYFYKLVNISRCVSDRFSNYRYEGFTEFLRSKAVKNNGHTFSKFLNAELFIIRTFFNEYIENVSEERLFEQYADFLKNYVVIADNLMLYWYKYQFKLRLWRDSSENAYERWLEFYCLYH</sequence>
<dbReference type="SUPFAM" id="SSF53335">
    <property type="entry name" value="S-adenosyl-L-methionine-dependent methyltransferases"/>
    <property type="match status" value="1"/>
</dbReference>
<dbReference type="InterPro" id="IPR029063">
    <property type="entry name" value="SAM-dependent_MTases_sf"/>
</dbReference>
<evidence type="ECO:0000313" key="2">
    <source>
        <dbReference type="Proteomes" id="UP000184263"/>
    </source>
</evidence>
<dbReference type="EMBL" id="FRBC01000022">
    <property type="protein sequence ID" value="SHK88007.1"/>
    <property type="molecule type" value="Genomic_DNA"/>
</dbReference>
<gene>
    <name evidence="1" type="ORF">SAMN05216582_12219</name>
</gene>
<proteinExistence type="predicted"/>
<dbReference type="InterPro" id="IPR011122">
    <property type="entry name" value="WavE"/>
</dbReference>
<name>A0A1M6W2W8_SELRU</name>
<reference evidence="1 2" key="1">
    <citation type="submission" date="2016-11" db="EMBL/GenBank/DDBJ databases">
        <authorList>
            <person name="Jaros S."/>
            <person name="Januszkiewicz K."/>
            <person name="Wedrychowicz H."/>
        </authorList>
    </citation>
    <scope>NUCLEOTIDE SEQUENCE [LARGE SCALE GENOMIC DNA]</scope>
    <source>
        <strain evidence="1 2">HD4</strain>
    </source>
</reference>
<evidence type="ECO:0000313" key="1">
    <source>
        <dbReference type="EMBL" id="SHK88007.1"/>
    </source>
</evidence>
<organism evidence="1 2">
    <name type="scientific">Selenomonas ruminantium</name>
    <dbReference type="NCBI Taxonomy" id="971"/>
    <lineage>
        <taxon>Bacteria</taxon>
        <taxon>Bacillati</taxon>
        <taxon>Bacillota</taxon>
        <taxon>Negativicutes</taxon>
        <taxon>Selenomonadales</taxon>
        <taxon>Selenomonadaceae</taxon>
        <taxon>Selenomonas</taxon>
    </lineage>
</organism>